<dbReference type="Pfam" id="PF01814">
    <property type="entry name" value="Hemerythrin"/>
    <property type="match status" value="1"/>
</dbReference>
<sequence length="190" mass="22400">MNRTPHHIFRDGLNCLVRDHERFKIMFLQYRNPCASPTMKKAIVQNITSSLSIHHTIEEKHLYPLIKRNCHYGNNKIKTLEVDDKIISGLTNLLHKMNNEDELQMKSYDRTVEKLIGNINEHIQEQEEEIFPQLRDTMDEAQLEKLFNALESSKWWAPKNAYPFVPKIIQPLTGVFERAYETMGHKKTLL</sequence>
<name>A0AAW2ZN91_9EUKA</name>
<evidence type="ECO:0000259" key="1">
    <source>
        <dbReference type="Pfam" id="PF01814"/>
    </source>
</evidence>
<keyword evidence="3" id="KW-1185">Reference proteome</keyword>
<dbReference type="Gene3D" id="1.20.120.520">
    <property type="entry name" value="nmb1532 protein domain like"/>
    <property type="match status" value="1"/>
</dbReference>
<dbReference type="AlphaFoldDB" id="A0AAW2ZN91"/>
<gene>
    <name evidence="2" type="ORF">AKO1_006679</name>
</gene>
<feature type="domain" description="Hemerythrin-like" evidence="1">
    <location>
        <begin position="15"/>
        <end position="134"/>
    </location>
</feature>
<organism evidence="2 3">
    <name type="scientific">Acrasis kona</name>
    <dbReference type="NCBI Taxonomy" id="1008807"/>
    <lineage>
        <taxon>Eukaryota</taxon>
        <taxon>Discoba</taxon>
        <taxon>Heterolobosea</taxon>
        <taxon>Tetramitia</taxon>
        <taxon>Eutetramitia</taxon>
        <taxon>Acrasidae</taxon>
        <taxon>Acrasis</taxon>
    </lineage>
</organism>
<evidence type="ECO:0000313" key="3">
    <source>
        <dbReference type="Proteomes" id="UP001431209"/>
    </source>
</evidence>
<dbReference type="Proteomes" id="UP001431209">
    <property type="component" value="Unassembled WGS sequence"/>
</dbReference>
<protein>
    <submittedName>
        <fullName evidence="2">AtpD</fullName>
    </submittedName>
</protein>
<reference evidence="2 3" key="1">
    <citation type="submission" date="2024-03" db="EMBL/GenBank/DDBJ databases">
        <title>The Acrasis kona genome and developmental transcriptomes reveal deep origins of eukaryotic multicellular pathways.</title>
        <authorList>
            <person name="Sheikh S."/>
            <person name="Fu C.-J."/>
            <person name="Brown M.W."/>
            <person name="Baldauf S.L."/>
        </authorList>
    </citation>
    <scope>NUCLEOTIDE SEQUENCE [LARGE SCALE GENOMIC DNA]</scope>
    <source>
        <strain evidence="2 3">ATCC MYA-3509</strain>
    </source>
</reference>
<comment type="caution">
    <text evidence="2">The sequence shown here is derived from an EMBL/GenBank/DDBJ whole genome shotgun (WGS) entry which is preliminary data.</text>
</comment>
<accession>A0AAW2ZN91</accession>
<dbReference type="PANTHER" id="PTHR35585">
    <property type="entry name" value="HHE DOMAIN PROTEIN (AFU_ORTHOLOGUE AFUA_4G00730)"/>
    <property type="match status" value="1"/>
</dbReference>
<proteinExistence type="predicted"/>
<dbReference type="PANTHER" id="PTHR35585:SF1">
    <property type="entry name" value="HHE DOMAIN PROTEIN (AFU_ORTHOLOGUE AFUA_4G00730)"/>
    <property type="match status" value="1"/>
</dbReference>
<dbReference type="InterPro" id="IPR012312">
    <property type="entry name" value="Hemerythrin-like"/>
</dbReference>
<evidence type="ECO:0000313" key="2">
    <source>
        <dbReference type="EMBL" id="KAL0490154.1"/>
    </source>
</evidence>
<dbReference type="EMBL" id="JAOPGA020001646">
    <property type="protein sequence ID" value="KAL0490154.1"/>
    <property type="molecule type" value="Genomic_DNA"/>
</dbReference>